<dbReference type="Pfam" id="PF05491">
    <property type="entry name" value="WHD_RuvB"/>
    <property type="match status" value="1"/>
</dbReference>
<evidence type="ECO:0000256" key="7">
    <source>
        <dbReference type="ARBA" id="ARBA00023172"/>
    </source>
</evidence>
<proteinExistence type="inferred from homology"/>
<reference evidence="12" key="1">
    <citation type="submission" date="2020-10" db="EMBL/GenBank/DDBJ databases">
        <title>ChiBAC.</title>
        <authorList>
            <person name="Zenner C."/>
            <person name="Hitch T.C.A."/>
            <person name="Clavel T."/>
        </authorList>
    </citation>
    <scope>NUCLEOTIDE SEQUENCE</scope>
    <source>
        <strain evidence="12">DSM 107454</strain>
    </source>
</reference>
<comment type="subcellular location">
    <subcellularLocation>
        <location evidence="9">Cytoplasm</location>
    </subcellularLocation>
</comment>
<dbReference type="Pfam" id="PF17864">
    <property type="entry name" value="AAA_lid_4"/>
    <property type="match status" value="1"/>
</dbReference>
<dbReference type="EMBL" id="JADCKB010000015">
    <property type="protein sequence ID" value="MBE5040381.1"/>
    <property type="molecule type" value="Genomic_DNA"/>
</dbReference>
<feature type="region of interest" description="Head domain (RuvB-H)" evidence="9">
    <location>
        <begin position="259"/>
        <end position="348"/>
    </location>
</feature>
<dbReference type="RefSeq" id="WP_226392934.1">
    <property type="nucleotide sequence ID" value="NZ_JADCKB010000015.1"/>
</dbReference>
<feature type="binding site" evidence="9">
    <location>
        <position position="222"/>
    </location>
    <ligand>
        <name>ATP</name>
        <dbReference type="ChEBI" id="CHEBI:30616"/>
    </ligand>
</feature>
<feature type="binding site" evidence="9">
    <location>
        <position position="314"/>
    </location>
    <ligand>
        <name>DNA</name>
        <dbReference type="ChEBI" id="CHEBI:16991"/>
    </ligand>
</feature>
<dbReference type="GO" id="GO:0005737">
    <property type="term" value="C:cytoplasm"/>
    <property type="evidence" value="ECO:0007669"/>
    <property type="project" value="UniProtKB-SubCell"/>
</dbReference>
<dbReference type="PANTHER" id="PTHR42848">
    <property type="match status" value="1"/>
</dbReference>
<evidence type="ECO:0000256" key="9">
    <source>
        <dbReference type="HAMAP-Rule" id="MF_00016"/>
    </source>
</evidence>
<dbReference type="GO" id="GO:0000400">
    <property type="term" value="F:four-way junction DNA binding"/>
    <property type="evidence" value="ECO:0007669"/>
    <property type="project" value="UniProtKB-UniRule"/>
</dbReference>
<dbReference type="InterPro" id="IPR003593">
    <property type="entry name" value="AAA+_ATPase"/>
</dbReference>
<keyword evidence="12" id="KW-0347">Helicase</keyword>
<dbReference type="InterPro" id="IPR027417">
    <property type="entry name" value="P-loop_NTPase"/>
</dbReference>
<dbReference type="GO" id="GO:0009378">
    <property type="term" value="F:four-way junction helicase activity"/>
    <property type="evidence" value="ECO:0007669"/>
    <property type="project" value="InterPro"/>
</dbReference>
<feature type="binding site" evidence="9">
    <location>
        <begin position="132"/>
        <end position="134"/>
    </location>
    <ligand>
        <name>ATP</name>
        <dbReference type="ChEBI" id="CHEBI:30616"/>
    </ligand>
</feature>
<keyword evidence="5 9" id="KW-0067">ATP-binding</keyword>
<comment type="function">
    <text evidence="9">The RuvA-RuvB-RuvC complex processes Holliday junction (HJ) DNA during genetic recombination and DNA repair, while the RuvA-RuvB complex plays an important role in the rescue of blocked DNA replication forks via replication fork reversal (RFR). RuvA specifically binds to HJ cruciform DNA, conferring on it an open structure. The RuvB hexamer acts as an ATP-dependent pump, pulling dsDNA into and through the RuvAB complex. RuvB forms 2 homohexamers on either side of HJ DNA bound by 1 or 2 RuvA tetramers; 4 subunits per hexamer contact DNA at a time. Coordinated motions by a converter formed by DNA-disengaged RuvB subunits stimulates ATP hydrolysis and nucleotide exchange. Immobilization of the converter enables RuvB to convert the ATP-contained energy into a lever motion, pulling 2 nucleotides of DNA out of the RuvA tetramer per ATP hydrolyzed, thus driving DNA branch migration. The RuvB motors rotate together with the DNA substrate, which together with the progressing nucleotide cycle form the mechanistic basis for DNA recombination by continuous HJ branch migration. Branch migration allows RuvC to scan DNA until it finds its consensus sequence, where it cleaves and resolves cruciform DNA.</text>
</comment>
<evidence type="ECO:0000313" key="13">
    <source>
        <dbReference type="Proteomes" id="UP000806542"/>
    </source>
</evidence>
<comment type="caution">
    <text evidence="12">The sequence shown here is derived from an EMBL/GenBank/DDBJ whole genome shotgun (WGS) entry which is preliminary data.</text>
</comment>
<comment type="caution">
    <text evidence="9">Lacks conserved residue(s) required for the propagation of feature annotation.</text>
</comment>
<evidence type="ECO:0000256" key="2">
    <source>
        <dbReference type="ARBA" id="ARBA00022741"/>
    </source>
</evidence>
<feature type="binding site" evidence="9">
    <location>
        <position position="24"/>
    </location>
    <ligand>
        <name>ATP</name>
        <dbReference type="ChEBI" id="CHEBI:30616"/>
    </ligand>
</feature>
<feature type="binding site" evidence="9">
    <location>
        <position position="25"/>
    </location>
    <ligand>
        <name>ATP</name>
        <dbReference type="ChEBI" id="CHEBI:30616"/>
    </ligand>
</feature>
<keyword evidence="7 9" id="KW-0233">DNA recombination</keyword>
<comment type="similarity">
    <text evidence="9">Belongs to the RuvB family.</text>
</comment>
<dbReference type="Pfam" id="PF05496">
    <property type="entry name" value="RuvB_N"/>
    <property type="match status" value="1"/>
</dbReference>
<dbReference type="SMART" id="SM00382">
    <property type="entry name" value="AAA"/>
    <property type="match status" value="1"/>
</dbReference>
<dbReference type="InterPro" id="IPR036388">
    <property type="entry name" value="WH-like_DNA-bd_sf"/>
</dbReference>
<feature type="binding site" evidence="9">
    <location>
        <position position="66"/>
    </location>
    <ligand>
        <name>ATP</name>
        <dbReference type="ChEBI" id="CHEBI:30616"/>
    </ligand>
</feature>
<feature type="binding site" evidence="9">
    <location>
        <position position="69"/>
    </location>
    <ligand>
        <name>ATP</name>
        <dbReference type="ChEBI" id="CHEBI:30616"/>
    </ligand>
</feature>
<dbReference type="GO" id="GO:0048476">
    <property type="term" value="C:Holliday junction resolvase complex"/>
    <property type="evidence" value="ECO:0007669"/>
    <property type="project" value="UniProtKB-UniRule"/>
</dbReference>
<evidence type="ECO:0000256" key="1">
    <source>
        <dbReference type="ARBA" id="ARBA00022490"/>
    </source>
</evidence>
<evidence type="ECO:0000259" key="11">
    <source>
        <dbReference type="SMART" id="SM00382"/>
    </source>
</evidence>
<feature type="binding site" evidence="9">
    <location>
        <position position="70"/>
    </location>
    <ligand>
        <name>Mg(2+)</name>
        <dbReference type="ChEBI" id="CHEBI:18420"/>
    </ligand>
</feature>
<dbReference type="SUPFAM" id="SSF46785">
    <property type="entry name" value="Winged helix' DNA-binding domain"/>
    <property type="match status" value="1"/>
</dbReference>
<feature type="region of interest" description="Disordered" evidence="10">
    <location>
        <begin position="1"/>
        <end position="21"/>
    </location>
</feature>
<keyword evidence="8 9" id="KW-0234">DNA repair</keyword>
<dbReference type="InterPro" id="IPR041445">
    <property type="entry name" value="AAA_lid_4"/>
</dbReference>
<comment type="domain">
    <text evidence="9">Has 3 domains, the large (RuvB-L) and small ATPase (RuvB-S) domains and the C-terminal head (RuvB-H) domain. The head domain binds DNA, while the ATPase domains jointly bind ATP, ADP or are empty depending on the state of the subunit in the translocation cycle. During a single DNA translocation step the structure of each domain remains the same, but their relative positions change.</text>
</comment>
<evidence type="ECO:0000313" key="12">
    <source>
        <dbReference type="EMBL" id="MBE5040381.1"/>
    </source>
</evidence>
<feature type="domain" description="AAA+ ATPase" evidence="11">
    <location>
        <begin position="55"/>
        <end position="183"/>
    </location>
</feature>
<feature type="binding site" evidence="9">
    <location>
        <position position="319"/>
    </location>
    <ligand>
        <name>DNA</name>
        <dbReference type="ChEBI" id="CHEBI:16991"/>
    </ligand>
</feature>
<organism evidence="12 13">
    <name type="scientific">Ructibacterium gallinarum</name>
    <dbReference type="NCBI Taxonomy" id="2779355"/>
    <lineage>
        <taxon>Bacteria</taxon>
        <taxon>Bacillati</taxon>
        <taxon>Bacillota</taxon>
        <taxon>Clostridia</taxon>
        <taxon>Eubacteriales</taxon>
        <taxon>Oscillospiraceae</taxon>
        <taxon>Ructibacterium</taxon>
    </lineage>
</organism>
<gene>
    <name evidence="9 12" type="primary">ruvB</name>
    <name evidence="12" type="ORF">INF28_07885</name>
</gene>
<feature type="binding site" evidence="9">
    <location>
        <position position="70"/>
    </location>
    <ligand>
        <name>ATP</name>
        <dbReference type="ChEBI" id="CHEBI:30616"/>
    </ligand>
</feature>
<keyword evidence="3 9" id="KW-0227">DNA damage</keyword>
<evidence type="ECO:0000256" key="4">
    <source>
        <dbReference type="ARBA" id="ARBA00022801"/>
    </source>
</evidence>
<dbReference type="PANTHER" id="PTHR42848:SF1">
    <property type="entry name" value="HOLLIDAY JUNCTION BRANCH MIGRATION COMPLEX SUBUNIT RUVB"/>
    <property type="match status" value="1"/>
</dbReference>
<feature type="binding site" evidence="9">
    <location>
        <position position="185"/>
    </location>
    <ligand>
        <name>ATP</name>
        <dbReference type="ChEBI" id="CHEBI:30616"/>
    </ligand>
</feature>
<dbReference type="GO" id="GO:0005524">
    <property type="term" value="F:ATP binding"/>
    <property type="evidence" value="ECO:0007669"/>
    <property type="project" value="UniProtKB-UniRule"/>
</dbReference>
<dbReference type="GO" id="GO:0006310">
    <property type="term" value="P:DNA recombination"/>
    <property type="evidence" value="ECO:0007669"/>
    <property type="project" value="UniProtKB-UniRule"/>
</dbReference>
<keyword evidence="4 9" id="KW-0378">Hydrolase</keyword>
<keyword evidence="13" id="KW-1185">Reference proteome</keyword>
<evidence type="ECO:0000256" key="6">
    <source>
        <dbReference type="ARBA" id="ARBA00023125"/>
    </source>
</evidence>
<keyword evidence="6 9" id="KW-0238">DNA-binding</keyword>
<dbReference type="InterPro" id="IPR004605">
    <property type="entry name" value="DNA_helicase_Holl-junc_RuvB"/>
</dbReference>
<comment type="subunit">
    <text evidence="9">Homohexamer. Forms an RuvA(8)-RuvB(12)-Holliday junction (HJ) complex. HJ DNA is sandwiched between 2 RuvA tetramers; dsDNA enters through RuvA and exits via RuvB. An RuvB hexamer assembles on each DNA strand where it exits the tetramer. Each RuvB hexamer is contacted by two RuvA subunits (via domain III) on 2 adjacent RuvB subunits; this complex drives branch migration. In the full resolvosome a probable DNA-RuvA(4)-RuvB(12)-RuvC(2) complex forms which resolves the HJ.</text>
</comment>
<accession>A0A9D5LYK3</accession>
<protein>
    <recommendedName>
        <fullName evidence="9">Holliday junction branch migration complex subunit RuvB</fullName>
        <ecNumber evidence="9">3.6.4.-</ecNumber>
    </recommendedName>
</protein>
<keyword evidence="2 9" id="KW-0547">Nucleotide-binding</keyword>
<evidence type="ECO:0000256" key="8">
    <source>
        <dbReference type="ARBA" id="ARBA00023204"/>
    </source>
</evidence>
<dbReference type="InterPro" id="IPR008823">
    <property type="entry name" value="RuvB_wg_C"/>
</dbReference>
<evidence type="ECO:0000256" key="3">
    <source>
        <dbReference type="ARBA" id="ARBA00022763"/>
    </source>
</evidence>
<dbReference type="Gene3D" id="1.10.10.10">
    <property type="entry name" value="Winged helix-like DNA-binding domain superfamily/Winged helix DNA-binding domain"/>
    <property type="match status" value="1"/>
</dbReference>
<dbReference type="HAMAP" id="MF_00016">
    <property type="entry name" value="DNA_HJ_migration_RuvB"/>
    <property type="match status" value="1"/>
</dbReference>
<feature type="region of interest" description="Small ATPAse domain (RuvB-S)" evidence="9">
    <location>
        <begin position="186"/>
        <end position="256"/>
    </location>
</feature>
<dbReference type="InterPro" id="IPR036390">
    <property type="entry name" value="WH_DNA-bd_sf"/>
</dbReference>
<dbReference type="Gene3D" id="3.40.50.300">
    <property type="entry name" value="P-loop containing nucleotide triphosphate hydrolases"/>
    <property type="match status" value="1"/>
</dbReference>
<feature type="binding site" evidence="9">
    <location>
        <position position="71"/>
    </location>
    <ligand>
        <name>ATP</name>
        <dbReference type="ChEBI" id="CHEBI:30616"/>
    </ligand>
</feature>
<evidence type="ECO:0000256" key="10">
    <source>
        <dbReference type="SAM" id="MobiDB-lite"/>
    </source>
</evidence>
<dbReference type="AlphaFoldDB" id="A0A9D5LYK3"/>
<sequence length="348" mass="38543">MDKDENRIVTSSEMAEDNDNEYSLRPKKLSEYIGQKKVKENLRVFIEAARQRSEALDHVLLYGPPGLGKTTLAGVIANEMGVNLRITSGPAIEKPGDLAALLTNLGQDDILFVDEIHRLSRSVEEILYPAMEDFALDIIIGKGPSARSIRLDLPRFTLIGATTKAGALTAPLRDRFGVISRLEMYTTEELSTIVSRSAGILNIEIEPSGAAEIASRSRGTPRIANRLLKRVRDFAQVISDGVITKEVADHALRQLEIDDLGLDASDKRMLKTVIEHYDGGPVGLDTLAATIGEESDTIEDVYEPYLMQIGFINRTPRGRVVTKRAYEHFGIPYGQRETVENISMFDED</sequence>
<comment type="catalytic activity">
    <reaction evidence="9">
        <text>ATP + H2O = ADP + phosphate + H(+)</text>
        <dbReference type="Rhea" id="RHEA:13065"/>
        <dbReference type="ChEBI" id="CHEBI:15377"/>
        <dbReference type="ChEBI" id="CHEBI:15378"/>
        <dbReference type="ChEBI" id="CHEBI:30616"/>
        <dbReference type="ChEBI" id="CHEBI:43474"/>
        <dbReference type="ChEBI" id="CHEBI:456216"/>
    </reaction>
</comment>
<dbReference type="NCBIfam" id="TIGR00635">
    <property type="entry name" value="ruvB"/>
    <property type="match status" value="1"/>
</dbReference>
<dbReference type="GO" id="GO:0016787">
    <property type="term" value="F:hydrolase activity"/>
    <property type="evidence" value="ECO:0007669"/>
    <property type="project" value="UniProtKB-KW"/>
</dbReference>
<dbReference type="SUPFAM" id="SSF52540">
    <property type="entry name" value="P-loop containing nucleoside triphosphate hydrolases"/>
    <property type="match status" value="1"/>
</dbReference>
<dbReference type="NCBIfam" id="NF000868">
    <property type="entry name" value="PRK00080.1"/>
    <property type="match status" value="1"/>
</dbReference>
<dbReference type="Proteomes" id="UP000806542">
    <property type="component" value="Unassembled WGS sequence"/>
</dbReference>
<dbReference type="Gene3D" id="1.10.8.60">
    <property type="match status" value="1"/>
</dbReference>
<dbReference type="EC" id="3.6.4.-" evidence="9"/>
<dbReference type="InterPro" id="IPR008824">
    <property type="entry name" value="RuvB-like_N"/>
</dbReference>
<dbReference type="CDD" id="cd00009">
    <property type="entry name" value="AAA"/>
    <property type="match status" value="1"/>
</dbReference>
<dbReference type="GO" id="GO:0006281">
    <property type="term" value="P:DNA repair"/>
    <property type="evidence" value="ECO:0007669"/>
    <property type="project" value="UniProtKB-UniRule"/>
</dbReference>
<evidence type="ECO:0000256" key="5">
    <source>
        <dbReference type="ARBA" id="ARBA00022840"/>
    </source>
</evidence>
<name>A0A9D5LYK3_9FIRM</name>
<feature type="binding site" evidence="9">
    <location>
        <position position="175"/>
    </location>
    <ligand>
        <name>ATP</name>
        <dbReference type="ChEBI" id="CHEBI:30616"/>
    </ligand>
</feature>
<keyword evidence="1 9" id="KW-0963">Cytoplasm</keyword>